<keyword evidence="1" id="KW-0732">Signal</keyword>
<evidence type="ECO:0000256" key="1">
    <source>
        <dbReference type="SAM" id="SignalP"/>
    </source>
</evidence>
<dbReference type="Proteomes" id="UP000244855">
    <property type="component" value="Unassembled WGS sequence"/>
</dbReference>
<evidence type="ECO:0000313" key="3">
    <source>
        <dbReference type="Proteomes" id="UP000244855"/>
    </source>
</evidence>
<accession>A0A2V1DI88</accession>
<dbReference type="EMBL" id="KZ805431">
    <property type="protein sequence ID" value="PVH97655.1"/>
    <property type="molecule type" value="Genomic_DNA"/>
</dbReference>
<evidence type="ECO:0008006" key="4">
    <source>
        <dbReference type="Google" id="ProtNLM"/>
    </source>
</evidence>
<feature type="signal peptide" evidence="1">
    <location>
        <begin position="1"/>
        <end position="22"/>
    </location>
</feature>
<protein>
    <recommendedName>
        <fullName evidence="4">Secreted protein</fullName>
    </recommendedName>
</protein>
<keyword evidence="3" id="KW-1185">Reference proteome</keyword>
<reference evidence="2 3" key="1">
    <citation type="journal article" date="2018" name="Sci. Rep.">
        <title>Comparative genomics provides insights into the lifestyle and reveals functional heterogeneity of dark septate endophytic fungi.</title>
        <authorList>
            <person name="Knapp D.G."/>
            <person name="Nemeth J.B."/>
            <person name="Barry K."/>
            <person name="Hainaut M."/>
            <person name="Henrissat B."/>
            <person name="Johnson J."/>
            <person name="Kuo A."/>
            <person name="Lim J.H.P."/>
            <person name="Lipzen A."/>
            <person name="Nolan M."/>
            <person name="Ohm R.A."/>
            <person name="Tamas L."/>
            <person name="Grigoriev I.V."/>
            <person name="Spatafora J.W."/>
            <person name="Nagy L.G."/>
            <person name="Kovacs G.M."/>
        </authorList>
    </citation>
    <scope>NUCLEOTIDE SEQUENCE [LARGE SCALE GENOMIC DNA]</scope>
    <source>
        <strain evidence="2 3">DSE2036</strain>
    </source>
</reference>
<evidence type="ECO:0000313" key="2">
    <source>
        <dbReference type="EMBL" id="PVH97655.1"/>
    </source>
</evidence>
<organism evidence="2 3">
    <name type="scientific">Periconia macrospinosa</name>
    <dbReference type="NCBI Taxonomy" id="97972"/>
    <lineage>
        <taxon>Eukaryota</taxon>
        <taxon>Fungi</taxon>
        <taxon>Dikarya</taxon>
        <taxon>Ascomycota</taxon>
        <taxon>Pezizomycotina</taxon>
        <taxon>Dothideomycetes</taxon>
        <taxon>Pleosporomycetidae</taxon>
        <taxon>Pleosporales</taxon>
        <taxon>Massarineae</taxon>
        <taxon>Periconiaceae</taxon>
        <taxon>Periconia</taxon>
    </lineage>
</organism>
<name>A0A2V1DI88_9PLEO</name>
<dbReference type="AlphaFoldDB" id="A0A2V1DI88"/>
<proteinExistence type="predicted"/>
<feature type="chain" id="PRO_5015836647" description="Secreted protein" evidence="1">
    <location>
        <begin position="23"/>
        <end position="97"/>
    </location>
</feature>
<sequence length="97" mass="11158">MASRSRSFCLFLPVLFVPQLSTDRYLITKKKPPHAFRMPRLSIEYWSIHFPSGLLRLMTHIVIQCRIGVSSPGVMPLEHPPRLVLLLPWGPKYGFVS</sequence>
<gene>
    <name evidence="2" type="ORF">DM02DRAFT_616373</name>
</gene>